<keyword evidence="5" id="KW-1185">Reference proteome</keyword>
<name>A0A2N7AWQ2_9LACO</name>
<sequence>MEQLIETAKSMIKPGMSVSFGGGRTVGRLVKALNISGVKVSSPSEATRTLCQELNISVVPLEQVTKFDLAFDGCDSLDHHLRALKSNGGIHTFEKLYANLADRYIILAPQEKFTEVLNPKVQLTLEVLDLAIPQVISQIKTLGGIAKIRQSTDMAGMVRTTNGNGLLDCYFDDWSMIDEIDESVSKMTGVIGTSYFKNQVTDALLATENDVKHIKKEEM</sequence>
<accession>A0A2N7AWQ2</accession>
<dbReference type="RefSeq" id="WP_102195485.1">
    <property type="nucleotide sequence ID" value="NZ_NIPR01000005.1"/>
</dbReference>
<dbReference type="OrthoDB" id="5870696at2"/>
<dbReference type="PANTHER" id="PTHR11934:SF0">
    <property type="entry name" value="RIBOSE-5-PHOSPHATE ISOMERASE"/>
    <property type="match status" value="1"/>
</dbReference>
<dbReference type="PANTHER" id="PTHR11934">
    <property type="entry name" value="RIBOSE-5-PHOSPHATE ISOMERASE"/>
    <property type="match status" value="1"/>
</dbReference>
<dbReference type="GO" id="GO:0009052">
    <property type="term" value="P:pentose-phosphate shunt, non-oxidative branch"/>
    <property type="evidence" value="ECO:0007669"/>
    <property type="project" value="InterPro"/>
</dbReference>
<protein>
    <recommendedName>
        <fullName evidence="1">ribose-5-phosphate isomerase</fullName>
        <ecNumber evidence="1">5.3.1.6</ecNumber>
    </recommendedName>
    <alternativeName>
        <fullName evidence="3">Phosphoriboisomerase</fullName>
    </alternativeName>
</protein>
<evidence type="ECO:0000313" key="5">
    <source>
        <dbReference type="Proteomes" id="UP000235649"/>
    </source>
</evidence>
<dbReference type="SUPFAM" id="SSF100950">
    <property type="entry name" value="NagB/RpiA/CoA transferase-like"/>
    <property type="match status" value="1"/>
</dbReference>
<gene>
    <name evidence="4" type="ORF">CBP76_03180</name>
</gene>
<proteinExistence type="predicted"/>
<keyword evidence="2 4" id="KW-0413">Isomerase</keyword>
<dbReference type="InterPro" id="IPR037171">
    <property type="entry name" value="NagB/RpiA_transferase-like"/>
</dbReference>
<dbReference type="GO" id="GO:0005829">
    <property type="term" value="C:cytosol"/>
    <property type="evidence" value="ECO:0007669"/>
    <property type="project" value="TreeGrafter"/>
</dbReference>
<evidence type="ECO:0000313" key="4">
    <source>
        <dbReference type="EMBL" id="PMD73152.1"/>
    </source>
</evidence>
<dbReference type="Proteomes" id="UP000235649">
    <property type="component" value="Unassembled WGS sequence"/>
</dbReference>
<organism evidence="4 5">
    <name type="scientific">Companilactobacillus nuruki</name>
    <dbReference type="NCBI Taxonomy" id="1993540"/>
    <lineage>
        <taxon>Bacteria</taxon>
        <taxon>Bacillati</taxon>
        <taxon>Bacillota</taxon>
        <taxon>Bacilli</taxon>
        <taxon>Lactobacillales</taxon>
        <taxon>Lactobacillaceae</taxon>
        <taxon>Companilactobacillus</taxon>
    </lineage>
</organism>
<dbReference type="Gene3D" id="3.40.50.1360">
    <property type="match status" value="1"/>
</dbReference>
<evidence type="ECO:0000256" key="2">
    <source>
        <dbReference type="ARBA" id="ARBA00023235"/>
    </source>
</evidence>
<reference evidence="4 5" key="1">
    <citation type="submission" date="2017-05" db="EMBL/GenBank/DDBJ databases">
        <title>Lactobacillus nurukis nov., sp. nov., isolated from nuruk.</title>
        <authorList>
            <person name="Kim S.-J."/>
        </authorList>
    </citation>
    <scope>NUCLEOTIDE SEQUENCE [LARGE SCALE GENOMIC DNA]</scope>
    <source>
        <strain evidence="4 5">SYF10-1a</strain>
    </source>
</reference>
<dbReference type="AlphaFoldDB" id="A0A2N7AWQ2"/>
<dbReference type="GO" id="GO:0004751">
    <property type="term" value="F:ribose-5-phosphate isomerase activity"/>
    <property type="evidence" value="ECO:0007669"/>
    <property type="project" value="UniProtKB-EC"/>
</dbReference>
<dbReference type="GO" id="GO:0006014">
    <property type="term" value="P:D-ribose metabolic process"/>
    <property type="evidence" value="ECO:0007669"/>
    <property type="project" value="TreeGrafter"/>
</dbReference>
<dbReference type="Pfam" id="PF06026">
    <property type="entry name" value="Rib_5-P_isom_A"/>
    <property type="match status" value="1"/>
</dbReference>
<dbReference type="SUPFAM" id="SSF75445">
    <property type="entry name" value="D-ribose-5-phosphate isomerase (RpiA), lid domain"/>
    <property type="match status" value="1"/>
</dbReference>
<comment type="caution">
    <text evidence="4">The sequence shown here is derived from an EMBL/GenBank/DDBJ whole genome shotgun (WGS) entry which is preliminary data.</text>
</comment>
<evidence type="ECO:0000256" key="1">
    <source>
        <dbReference type="ARBA" id="ARBA00011959"/>
    </source>
</evidence>
<evidence type="ECO:0000256" key="3">
    <source>
        <dbReference type="ARBA" id="ARBA00029734"/>
    </source>
</evidence>
<dbReference type="EMBL" id="NIPR01000005">
    <property type="protein sequence ID" value="PMD73152.1"/>
    <property type="molecule type" value="Genomic_DNA"/>
</dbReference>
<dbReference type="EC" id="5.3.1.6" evidence="1"/>
<dbReference type="InterPro" id="IPR004788">
    <property type="entry name" value="Ribose5P_isomerase_type_A"/>
</dbReference>
<dbReference type="Gene3D" id="3.30.70.260">
    <property type="match status" value="1"/>
</dbReference>